<sequence length="125" mass="14206">MFSSCIQHFCKTDDERDYYDFCDSNAIVEITLQRDYLLLKLQELVDSKTSGDAELAIRAMDEASSADDVRLMRFLVRAGVISILEDVLERKDGRPSSAIAHPLLKKLTQYEAAASRETSSNIWIR</sequence>
<dbReference type="EMBL" id="JAGRRH010000001">
    <property type="protein sequence ID" value="KAG7374012.1"/>
    <property type="molecule type" value="Genomic_DNA"/>
</dbReference>
<name>A0A9K3M4Q4_9STRA</name>
<proteinExistence type="predicted"/>
<evidence type="ECO:0000313" key="2">
    <source>
        <dbReference type="Proteomes" id="UP000693970"/>
    </source>
</evidence>
<gene>
    <name evidence="1" type="ORF">IV203_013107</name>
</gene>
<accession>A0A9K3M4Q4</accession>
<keyword evidence="2" id="KW-1185">Reference proteome</keyword>
<reference evidence="1" key="1">
    <citation type="journal article" date="2021" name="Sci. Rep.">
        <title>Diploid genomic architecture of Nitzschia inconspicua, an elite biomass production diatom.</title>
        <authorList>
            <person name="Oliver A."/>
            <person name="Podell S."/>
            <person name="Pinowska A."/>
            <person name="Traller J.C."/>
            <person name="Smith S.R."/>
            <person name="McClure R."/>
            <person name="Beliaev A."/>
            <person name="Bohutskyi P."/>
            <person name="Hill E.A."/>
            <person name="Rabines A."/>
            <person name="Zheng H."/>
            <person name="Allen L.Z."/>
            <person name="Kuo A."/>
            <person name="Grigoriev I.V."/>
            <person name="Allen A.E."/>
            <person name="Hazlebeck D."/>
            <person name="Allen E.E."/>
        </authorList>
    </citation>
    <scope>NUCLEOTIDE SEQUENCE</scope>
    <source>
        <strain evidence="1">Hildebrandi</strain>
    </source>
</reference>
<evidence type="ECO:0000313" key="1">
    <source>
        <dbReference type="EMBL" id="KAG7374012.1"/>
    </source>
</evidence>
<reference evidence="1" key="2">
    <citation type="submission" date="2021-04" db="EMBL/GenBank/DDBJ databases">
        <authorList>
            <person name="Podell S."/>
        </authorList>
    </citation>
    <scope>NUCLEOTIDE SEQUENCE</scope>
    <source>
        <strain evidence="1">Hildebrandi</strain>
    </source>
</reference>
<comment type="caution">
    <text evidence="1">The sequence shown here is derived from an EMBL/GenBank/DDBJ whole genome shotgun (WGS) entry which is preliminary data.</text>
</comment>
<protein>
    <submittedName>
        <fullName evidence="1">Uncharacterized protein</fullName>
    </submittedName>
</protein>
<dbReference type="Proteomes" id="UP000693970">
    <property type="component" value="Unassembled WGS sequence"/>
</dbReference>
<organism evidence="1 2">
    <name type="scientific">Nitzschia inconspicua</name>
    <dbReference type="NCBI Taxonomy" id="303405"/>
    <lineage>
        <taxon>Eukaryota</taxon>
        <taxon>Sar</taxon>
        <taxon>Stramenopiles</taxon>
        <taxon>Ochrophyta</taxon>
        <taxon>Bacillariophyta</taxon>
        <taxon>Bacillariophyceae</taxon>
        <taxon>Bacillariophycidae</taxon>
        <taxon>Bacillariales</taxon>
        <taxon>Bacillariaceae</taxon>
        <taxon>Nitzschia</taxon>
    </lineage>
</organism>
<dbReference type="AlphaFoldDB" id="A0A9K3M4Q4"/>
<dbReference type="OrthoDB" id="10606225at2759"/>